<gene>
    <name evidence="1" type="ORF">Lwal_3218</name>
</gene>
<evidence type="ECO:0000313" key="2">
    <source>
        <dbReference type="Proteomes" id="UP000054729"/>
    </source>
</evidence>
<organism evidence="1 2">
    <name type="scientific">Legionella waltersii</name>
    <dbReference type="NCBI Taxonomy" id="66969"/>
    <lineage>
        <taxon>Bacteria</taxon>
        <taxon>Pseudomonadati</taxon>
        <taxon>Pseudomonadota</taxon>
        <taxon>Gammaproteobacteria</taxon>
        <taxon>Legionellales</taxon>
        <taxon>Legionellaceae</taxon>
        <taxon>Legionella</taxon>
    </lineage>
</organism>
<dbReference type="AlphaFoldDB" id="A0A0W1A1S0"/>
<keyword evidence="2" id="KW-1185">Reference proteome</keyword>
<dbReference type="EMBL" id="LNZB01000060">
    <property type="protein sequence ID" value="KTD75177.1"/>
    <property type="molecule type" value="Genomic_DNA"/>
</dbReference>
<sequence>MRKEEVPLKPRGEFGASKVFMDQGGAIRPKSSQDELTSDGFGGCSAISAESNNLFGLYHLRSTLEERDEDEASQYIEYNGLMIKENSVLKPYIDWVKKLGEMAQGERLHFKIGTPHSYDSQQVQENHPYIGMERFLRSVCKGCGIENYDIELVNMRSVTHVSLNSSGLTCYNYGNNEVQVQKAQYQTDEEILEHALSTDQRRLNTKSTVLSSNE</sequence>
<accession>A0A0W1A1S0</accession>
<name>A0A0W1A1S0_9GAMM</name>
<dbReference type="OrthoDB" id="5653387at2"/>
<protein>
    <submittedName>
        <fullName evidence="1">Uncharacterized protein</fullName>
    </submittedName>
</protein>
<dbReference type="Proteomes" id="UP000054729">
    <property type="component" value="Unassembled WGS sequence"/>
</dbReference>
<dbReference type="PATRIC" id="fig|66969.6.peg.3507"/>
<evidence type="ECO:0000313" key="1">
    <source>
        <dbReference type="EMBL" id="KTD75177.1"/>
    </source>
</evidence>
<reference evidence="1 2" key="1">
    <citation type="submission" date="2015-11" db="EMBL/GenBank/DDBJ databases">
        <title>Genomic analysis of 38 Legionella species identifies large and diverse effector repertoires.</title>
        <authorList>
            <person name="Burstein D."/>
            <person name="Amaro F."/>
            <person name="Zusman T."/>
            <person name="Lifshitz Z."/>
            <person name="Cohen O."/>
            <person name="Gilbert J.A."/>
            <person name="Pupko T."/>
            <person name="Shuman H.A."/>
            <person name="Segal G."/>
        </authorList>
    </citation>
    <scope>NUCLEOTIDE SEQUENCE [LARGE SCALE GENOMIC DNA]</scope>
    <source>
        <strain evidence="1 2">ATCC 51914</strain>
    </source>
</reference>
<dbReference type="RefSeq" id="WP_058481797.1">
    <property type="nucleotide sequence ID" value="NZ_CAAAIQ010000005.1"/>
</dbReference>
<comment type="caution">
    <text evidence="1">The sequence shown here is derived from an EMBL/GenBank/DDBJ whole genome shotgun (WGS) entry which is preliminary data.</text>
</comment>
<proteinExistence type="predicted"/>